<feature type="transmembrane region" description="Helical" evidence="1">
    <location>
        <begin position="21"/>
        <end position="38"/>
    </location>
</feature>
<evidence type="ECO:0000256" key="1">
    <source>
        <dbReference type="SAM" id="Phobius"/>
    </source>
</evidence>
<name>A0A1N7PLY0_9GAMM</name>
<evidence type="ECO:0000313" key="2">
    <source>
        <dbReference type="EMBL" id="SIT11644.1"/>
    </source>
</evidence>
<dbReference type="EMBL" id="FTOH01000010">
    <property type="protein sequence ID" value="SIT11644.1"/>
    <property type="molecule type" value="Genomic_DNA"/>
</dbReference>
<organism evidence="2 3">
    <name type="scientific">Thalassolituus maritimus</name>
    <dbReference type="NCBI Taxonomy" id="484498"/>
    <lineage>
        <taxon>Bacteria</taxon>
        <taxon>Pseudomonadati</taxon>
        <taxon>Pseudomonadota</taxon>
        <taxon>Gammaproteobacteria</taxon>
        <taxon>Oceanospirillales</taxon>
        <taxon>Oceanospirillaceae</taxon>
        <taxon>Thalassolituus</taxon>
    </lineage>
</organism>
<protein>
    <submittedName>
        <fullName evidence="2">Uncharacterized protein</fullName>
    </submittedName>
</protein>
<dbReference type="RefSeq" id="WP_076517380.1">
    <property type="nucleotide sequence ID" value="NZ_FTOH01000010.1"/>
</dbReference>
<feature type="transmembrane region" description="Helical" evidence="1">
    <location>
        <begin position="50"/>
        <end position="73"/>
    </location>
</feature>
<keyword evidence="3" id="KW-1185">Reference proteome</keyword>
<proteinExistence type="predicted"/>
<evidence type="ECO:0000313" key="3">
    <source>
        <dbReference type="Proteomes" id="UP000185639"/>
    </source>
</evidence>
<keyword evidence="1" id="KW-0812">Transmembrane</keyword>
<dbReference type="STRING" id="484498.SAMN05421686_11084"/>
<dbReference type="Proteomes" id="UP000185639">
    <property type="component" value="Unassembled WGS sequence"/>
</dbReference>
<sequence>MALKEWIIAKQGKERRYLTRFSIGATLFFAGAGAMLFADNRISPSLTQEVVTLIGLTTAASGALISLSAYIMLTLLRLFSDTRND</sequence>
<keyword evidence="1" id="KW-0472">Membrane</keyword>
<keyword evidence="1" id="KW-1133">Transmembrane helix</keyword>
<dbReference type="AlphaFoldDB" id="A0A1N7PLY0"/>
<gene>
    <name evidence="2" type="ORF">SAMN05421686_11084</name>
</gene>
<accession>A0A1N7PLY0</accession>
<reference evidence="3" key="1">
    <citation type="submission" date="2017-01" db="EMBL/GenBank/DDBJ databases">
        <authorList>
            <person name="Varghese N."/>
            <person name="Submissions S."/>
        </authorList>
    </citation>
    <scope>NUCLEOTIDE SEQUENCE [LARGE SCALE GENOMIC DNA]</scope>
    <source>
        <strain evidence="3">DSM 24913</strain>
    </source>
</reference>